<dbReference type="Proteomes" id="UP000815698">
    <property type="component" value="Chromosome"/>
</dbReference>
<accession>A0ABM6PN31</accession>
<sequence>MTSILRTVGFSAAAAALASRTCARALAKCPKSLRAHLDRTNFRGEPVTLAEGVEVAGALSAGALVGLGVPSSGAAALVGAVGLADDIVEPMLMRNAETAPPKGLKGHLGALAHGQLTTGNIKILGIAVAANVLARECERVRGRGESDAGFGGSALAVVDRGLDTVLIAACANLANLFDVRPSRALKATSIGVLLALCGPSCEEASRSRKALAAAHAAATLLAAPRDFGARGMLGDAGANVLGANAGTLAALSSSRAFRAAAASVAVGLTLVSERVSFTRIISSSEFLSAIDEWGRS</sequence>
<evidence type="ECO:0000313" key="1">
    <source>
        <dbReference type="EMBL" id="ATH96735.1"/>
    </source>
</evidence>
<protein>
    <submittedName>
        <fullName evidence="1">Uncharacterized protein</fullName>
    </submittedName>
</protein>
<dbReference type="EMBL" id="CP023482">
    <property type="protein sequence ID" value="ATH96735.1"/>
    <property type="molecule type" value="Genomic_DNA"/>
</dbReference>
<reference evidence="1 2" key="1">
    <citation type="journal article" date="2016" name="Int. J. Syst. Evol. Microbiol.">
        <title>Dermabacter jinjuensis sp. nov., a novel species of the genus Dermabacter isolated from a clinical specimen.</title>
        <authorList>
            <person name="Park Y.K."/>
            <person name="Lee K.M."/>
            <person name="Lee W.K."/>
            <person name="Cho M.J."/>
            <person name="Lee H.S."/>
            <person name="Cho Y.G."/>
            <person name="Lee Y.C."/>
            <person name="Lee W.K."/>
            <person name="Seong W.K."/>
            <person name="Hwang K.J."/>
        </authorList>
    </citation>
    <scope>NUCLEOTIDE SEQUENCE [LARGE SCALE GENOMIC DNA]</scope>
    <source>
        <strain evidence="1 2">32T</strain>
    </source>
</reference>
<name>A0ABM6PN31_9MICO</name>
<proteinExistence type="predicted"/>
<dbReference type="RefSeq" id="WP_096883017.1">
    <property type="nucleotide sequence ID" value="NZ_CP086002.1"/>
</dbReference>
<organism evidence="1 2">
    <name type="scientific">Dermabacter jinjuensis</name>
    <dbReference type="NCBI Taxonomy" id="1667168"/>
    <lineage>
        <taxon>Bacteria</taxon>
        <taxon>Bacillati</taxon>
        <taxon>Actinomycetota</taxon>
        <taxon>Actinomycetes</taxon>
        <taxon>Micrococcales</taxon>
        <taxon>Dermabacteraceae</taxon>
        <taxon>Dermabacter</taxon>
    </lineage>
</organism>
<keyword evidence="2" id="KW-1185">Reference proteome</keyword>
<evidence type="ECO:0000313" key="2">
    <source>
        <dbReference type="Proteomes" id="UP000815698"/>
    </source>
</evidence>
<gene>
    <name evidence="1" type="ORF">COP05_06290</name>
</gene>